<sequence>MLIDDELGHEVRTLSPLTVLWTESRRLDVRDTVRHHVAA</sequence>
<gene>
    <name evidence="1" type="ORF">RAJCM14343_5190</name>
</gene>
<organism evidence="1 2">
    <name type="scientific">Rhodococcus aetherivorans</name>
    <dbReference type="NCBI Taxonomy" id="191292"/>
    <lineage>
        <taxon>Bacteria</taxon>
        <taxon>Bacillati</taxon>
        <taxon>Actinomycetota</taxon>
        <taxon>Actinomycetes</taxon>
        <taxon>Mycobacteriales</taxon>
        <taxon>Nocardiaceae</taxon>
        <taxon>Rhodococcus</taxon>
    </lineage>
</organism>
<comment type="caution">
    <text evidence="1">The sequence shown here is derived from an EMBL/GenBank/DDBJ whole genome shotgun (WGS) entry which is preliminary data.</text>
</comment>
<keyword evidence="2" id="KW-1185">Reference proteome</keyword>
<dbReference type="EMBL" id="BLAH01000143">
    <property type="protein sequence ID" value="GES39912.1"/>
    <property type="molecule type" value="Genomic_DNA"/>
</dbReference>
<name>A0ABQ0YTP2_9NOCA</name>
<evidence type="ECO:0000313" key="1">
    <source>
        <dbReference type="EMBL" id="GES39912.1"/>
    </source>
</evidence>
<evidence type="ECO:0000313" key="2">
    <source>
        <dbReference type="Proteomes" id="UP000325466"/>
    </source>
</evidence>
<dbReference type="Proteomes" id="UP000325466">
    <property type="component" value="Unassembled WGS sequence"/>
</dbReference>
<proteinExistence type="predicted"/>
<accession>A0ABQ0YTP2</accession>
<protein>
    <submittedName>
        <fullName evidence="1">Uncharacterized protein</fullName>
    </submittedName>
</protein>
<reference evidence="1 2" key="1">
    <citation type="journal article" date="2018" name="Biodegradation">
        <title>1,4-Dioxane degradation characteristics of Rhodococcus aetherivorans JCM 14343.</title>
        <authorList>
            <person name="Inoue D."/>
            <person name="Tsunoda T."/>
            <person name="Yamamoto N."/>
            <person name="Ike M."/>
            <person name="Sei K."/>
        </authorList>
    </citation>
    <scope>NUCLEOTIDE SEQUENCE [LARGE SCALE GENOMIC DNA]</scope>
    <source>
        <strain evidence="1 2">JCM 14343</strain>
    </source>
</reference>